<gene>
    <name evidence="5" type="ORF">M0812_26670</name>
</gene>
<feature type="domain" description="SAP" evidence="4">
    <location>
        <begin position="10"/>
        <end position="44"/>
    </location>
</feature>
<evidence type="ECO:0000256" key="1">
    <source>
        <dbReference type="PROSITE-ProRule" id="PRU00176"/>
    </source>
</evidence>
<dbReference type="SMART" id="SM00513">
    <property type="entry name" value="SAP"/>
    <property type="match status" value="1"/>
</dbReference>
<dbReference type="Pfam" id="PF02037">
    <property type="entry name" value="SAP"/>
    <property type="match status" value="1"/>
</dbReference>
<dbReference type="CDD" id="cd12432">
    <property type="entry name" value="RRM_ACINU"/>
    <property type="match status" value="1"/>
</dbReference>
<dbReference type="PROSITE" id="PS50102">
    <property type="entry name" value="RRM"/>
    <property type="match status" value="1"/>
</dbReference>
<dbReference type="InterPro" id="IPR003034">
    <property type="entry name" value="SAP_dom"/>
</dbReference>
<dbReference type="PANTHER" id="PTHR47031:SF3">
    <property type="entry name" value="SAP DOMAIN-CONTAINING PROTEIN"/>
    <property type="match status" value="1"/>
</dbReference>
<evidence type="ECO:0000259" key="4">
    <source>
        <dbReference type="PROSITE" id="PS50800"/>
    </source>
</evidence>
<feature type="compositionally biased region" description="Basic and acidic residues" evidence="2">
    <location>
        <begin position="43"/>
        <end position="215"/>
    </location>
</feature>
<dbReference type="InterPro" id="IPR035979">
    <property type="entry name" value="RBD_domain_sf"/>
</dbReference>
<dbReference type="SMART" id="SM00360">
    <property type="entry name" value="RRM"/>
    <property type="match status" value="1"/>
</dbReference>
<keyword evidence="1" id="KW-0694">RNA-binding</keyword>
<evidence type="ECO:0000313" key="5">
    <source>
        <dbReference type="EMBL" id="KAJ3427091.1"/>
    </source>
</evidence>
<protein>
    <submittedName>
        <fullName evidence="5">Sap DNA-binding domain-containing protein</fullName>
    </submittedName>
</protein>
<dbReference type="InterPro" id="IPR012677">
    <property type="entry name" value="Nucleotide-bd_a/b_plait_sf"/>
</dbReference>
<dbReference type="PROSITE" id="PS50800">
    <property type="entry name" value="SAP"/>
    <property type="match status" value="1"/>
</dbReference>
<dbReference type="SUPFAM" id="SSF54928">
    <property type="entry name" value="RNA-binding domain, RBD"/>
    <property type="match status" value="1"/>
</dbReference>
<feature type="compositionally biased region" description="Basic and acidic residues" evidence="2">
    <location>
        <begin position="266"/>
        <end position="277"/>
    </location>
</feature>
<comment type="caution">
    <text evidence="5">The sequence shown here is derived from an EMBL/GenBank/DDBJ whole genome shotgun (WGS) entry which is preliminary data.</text>
</comment>
<evidence type="ECO:0000313" key="6">
    <source>
        <dbReference type="Proteomes" id="UP001146793"/>
    </source>
</evidence>
<feature type="compositionally biased region" description="Basic and acidic residues" evidence="2">
    <location>
        <begin position="411"/>
        <end position="433"/>
    </location>
</feature>
<feature type="region of interest" description="Disordered" evidence="2">
    <location>
        <begin position="390"/>
        <end position="433"/>
    </location>
</feature>
<proteinExistence type="predicted"/>
<dbReference type="InterPro" id="IPR034257">
    <property type="entry name" value="Acinus_RRM"/>
</dbReference>
<sequence length="479" mass="56595">MSTENQNIDVSKLTYRQLQAQCKKFGLSARGKTAQLRELLTDYLEKESKEEEKQEEEIKKEEKEEETKEKKEEEIKKEEKIDKKQDEQPQKIVTEKQKAKQSEGEDETDTKTEEQQEKMDLESKPKEIKKKEKDEELKEKKEEQKKDNGEEEKKKQENETKTKTEEKPEKMDLEPKSDKKKENEKEQEQEQEKEKEKEKEQTNQEKKSKSTKDNKQIINEILSSSTNISKDTKENNKMEIEKKKIINLNSNKHSNSKRRRLLGNKMDSKEKKTEKKRLVPKSKKPSSRAILIKNLTRPLRKTELHKLLDQNGKVLKFWISRIMTHCYVLYETIEQAEKARNNLYGVVFPAKGKSLYVVFVNEKEAETYFDDSQPVSKSSNIISLGSKKEVAKNKRFQSGKEKENGNGNGNGKEKDREQENEKKIEKEPKSLDELFNKTKANPYIYYQPVSETIVNKRRETILKQEKKLAMERNSYKDRK</sequence>
<dbReference type="GO" id="GO:0003677">
    <property type="term" value="F:DNA binding"/>
    <property type="evidence" value="ECO:0007669"/>
    <property type="project" value="UniProtKB-KW"/>
</dbReference>
<dbReference type="Proteomes" id="UP001146793">
    <property type="component" value="Unassembled WGS sequence"/>
</dbReference>
<evidence type="ECO:0000256" key="2">
    <source>
        <dbReference type="SAM" id="MobiDB-lite"/>
    </source>
</evidence>
<feature type="compositionally biased region" description="Basic and acidic residues" evidence="2">
    <location>
        <begin position="390"/>
        <end position="404"/>
    </location>
</feature>
<name>A0AAV7YES9_9EUKA</name>
<reference evidence="5" key="1">
    <citation type="submission" date="2022-08" db="EMBL/GenBank/DDBJ databases">
        <title>Novel sulphate-reducing endosymbionts in the free-living metamonad Anaeramoeba.</title>
        <authorList>
            <person name="Jerlstrom-Hultqvist J."/>
            <person name="Cepicka I."/>
            <person name="Gallot-Lavallee L."/>
            <person name="Salas-Leiva D."/>
            <person name="Curtis B.A."/>
            <person name="Zahonova K."/>
            <person name="Pipaliya S."/>
            <person name="Dacks J."/>
            <person name="Roger A.J."/>
        </authorList>
    </citation>
    <scope>NUCLEOTIDE SEQUENCE</scope>
    <source>
        <strain evidence="5">Busselton2</strain>
    </source>
</reference>
<dbReference type="InterPro" id="IPR000504">
    <property type="entry name" value="RRM_dom"/>
</dbReference>
<dbReference type="GO" id="GO:0003723">
    <property type="term" value="F:RNA binding"/>
    <property type="evidence" value="ECO:0007669"/>
    <property type="project" value="UniProtKB-UniRule"/>
</dbReference>
<keyword evidence="5" id="KW-0238">DNA-binding</keyword>
<evidence type="ECO:0000259" key="3">
    <source>
        <dbReference type="PROSITE" id="PS50102"/>
    </source>
</evidence>
<accession>A0AAV7YES9</accession>
<feature type="compositionally biased region" description="Basic and acidic residues" evidence="2">
    <location>
        <begin position="230"/>
        <end position="244"/>
    </location>
</feature>
<dbReference type="InterPro" id="IPR032552">
    <property type="entry name" value="RSB_motif"/>
</dbReference>
<dbReference type="Pfam" id="PF00076">
    <property type="entry name" value="RRM_1"/>
    <property type="match status" value="1"/>
</dbReference>
<dbReference type="AlphaFoldDB" id="A0AAV7YES9"/>
<feature type="region of interest" description="Disordered" evidence="2">
    <location>
        <begin position="43"/>
        <end position="286"/>
    </location>
</feature>
<feature type="domain" description="RRM" evidence="3">
    <location>
        <begin position="288"/>
        <end position="362"/>
    </location>
</feature>
<organism evidence="5 6">
    <name type="scientific">Anaeramoeba flamelloides</name>
    <dbReference type="NCBI Taxonomy" id="1746091"/>
    <lineage>
        <taxon>Eukaryota</taxon>
        <taxon>Metamonada</taxon>
        <taxon>Anaeramoebidae</taxon>
        <taxon>Anaeramoeba</taxon>
    </lineage>
</organism>
<dbReference type="EMBL" id="JANTQA010000063">
    <property type="protein sequence ID" value="KAJ3427091.1"/>
    <property type="molecule type" value="Genomic_DNA"/>
</dbReference>
<dbReference type="Gene3D" id="3.30.70.330">
    <property type="match status" value="1"/>
</dbReference>
<dbReference type="PANTHER" id="PTHR47031">
    <property type="entry name" value="SAP DNA-BINDING DOMAIN-CONTAINING PROTEIN"/>
    <property type="match status" value="1"/>
</dbReference>
<dbReference type="Pfam" id="PF16294">
    <property type="entry name" value="RSB_motif"/>
    <property type="match status" value="1"/>
</dbReference>